<evidence type="ECO:0000313" key="3">
    <source>
        <dbReference type="Proteomes" id="UP001500187"/>
    </source>
</evidence>
<dbReference type="EMBL" id="BAABKP010000001">
    <property type="protein sequence ID" value="GAA4792092.1"/>
    <property type="molecule type" value="Genomic_DNA"/>
</dbReference>
<comment type="caution">
    <text evidence="2">The sequence shown here is derived from an EMBL/GenBank/DDBJ whole genome shotgun (WGS) entry which is preliminary data.</text>
</comment>
<reference evidence="3" key="1">
    <citation type="journal article" date="2019" name="Int. J. Syst. Evol. Microbiol.">
        <title>The Global Catalogue of Microorganisms (GCM) 10K type strain sequencing project: providing services to taxonomists for standard genome sequencing and annotation.</title>
        <authorList>
            <consortium name="The Broad Institute Genomics Platform"/>
            <consortium name="The Broad Institute Genome Sequencing Center for Infectious Disease"/>
            <person name="Wu L."/>
            <person name="Ma J."/>
        </authorList>
    </citation>
    <scope>NUCLEOTIDE SEQUENCE [LARGE SCALE GENOMIC DNA]</scope>
    <source>
        <strain evidence="3">JCM 18541</strain>
    </source>
</reference>
<dbReference type="InterPro" id="IPR038595">
    <property type="entry name" value="LOR_sf"/>
</dbReference>
<gene>
    <name evidence="2" type="ORF">GCM10023352_08120</name>
</gene>
<evidence type="ECO:0000256" key="1">
    <source>
        <dbReference type="ARBA" id="ARBA00005437"/>
    </source>
</evidence>
<dbReference type="Proteomes" id="UP001500187">
    <property type="component" value="Unassembled WGS sequence"/>
</dbReference>
<evidence type="ECO:0008006" key="4">
    <source>
        <dbReference type="Google" id="ProtNLM"/>
    </source>
</evidence>
<dbReference type="Gene3D" id="2.40.160.200">
    <property type="entry name" value="LURP1-related"/>
    <property type="match status" value="1"/>
</dbReference>
<dbReference type="RefSeq" id="WP_251378941.1">
    <property type="nucleotide sequence ID" value="NZ_BAABKP010000001.1"/>
</dbReference>
<accession>A0ABP9BC18</accession>
<dbReference type="Pfam" id="PF04525">
    <property type="entry name" value="LOR"/>
    <property type="match status" value="1"/>
</dbReference>
<dbReference type="SUPFAM" id="SSF54518">
    <property type="entry name" value="Tubby C-terminal domain-like"/>
    <property type="match status" value="1"/>
</dbReference>
<proteinExistence type="inferred from homology"/>
<keyword evidence="3" id="KW-1185">Reference proteome</keyword>
<dbReference type="InterPro" id="IPR007612">
    <property type="entry name" value="LOR"/>
</dbReference>
<sequence length="189" mass="20887">MSKNDDTPQLLTSNTLVFQQTSSMLSNDFRIEDAAGNLVGQVLTTGGVGARLFRGSRTFDLLDERGNLLLHIKDPFDMGFDRYELITPDGSLLANVRKQFSMMRKRLSIEMPGLTLELAGSILEYDFSIRTGERVAAQVSRQWGGVVAGLRGRSRYSTSFDPDAPEPVRLAMVGALIALDLMRAKDARN</sequence>
<name>A0ABP9BC18_9MICC</name>
<evidence type="ECO:0000313" key="2">
    <source>
        <dbReference type="EMBL" id="GAA4792092.1"/>
    </source>
</evidence>
<comment type="similarity">
    <text evidence="1">Belongs to the LOR family.</text>
</comment>
<dbReference type="InterPro" id="IPR025659">
    <property type="entry name" value="Tubby-like_C"/>
</dbReference>
<protein>
    <recommendedName>
        <fullName evidence="4">Scramblase</fullName>
    </recommendedName>
</protein>
<organism evidence="2 3">
    <name type="scientific">Rothia endophytica</name>
    <dbReference type="NCBI Taxonomy" id="1324766"/>
    <lineage>
        <taxon>Bacteria</taxon>
        <taxon>Bacillati</taxon>
        <taxon>Actinomycetota</taxon>
        <taxon>Actinomycetes</taxon>
        <taxon>Micrococcales</taxon>
        <taxon>Micrococcaceae</taxon>
        <taxon>Rothia</taxon>
    </lineage>
</organism>